<dbReference type="SUPFAM" id="SSF56219">
    <property type="entry name" value="DNase I-like"/>
    <property type="match status" value="1"/>
</dbReference>
<dbReference type="RefSeq" id="WP_343045855.1">
    <property type="nucleotide sequence ID" value="NZ_JACBZS010000001.1"/>
</dbReference>
<keyword evidence="3" id="KW-1185">Reference proteome</keyword>
<sequence length="308" mass="34359">MPPINRRGVLIGAGIAAGAAALNAPTTPAHARGGRPLIGKAVRPPRIHLMTYNIRYDTGRTTPGQDDHWPEREPLLVDLLRTERPALLGIQEGLFHQLRAIERALPDHRTIGYGRAGGSRGEYSAIYYAGDRFDLLEWDQFWLSDTPLLIGSADWGNRVTRIVVWARFTDRRTGTEFVMINTHFDHQSEPARVRSATTIDALVRNQFADLPVLVTGDFNVPALDSEAYRILVSDGRLADTWTAADERLTEEWNTFNGYRAPVVEGTRIDWVLASPGVRVHTAAINPYRPGGRFPSDHFPVQAVVELPR</sequence>
<keyword evidence="2" id="KW-0540">Nuclease</keyword>
<dbReference type="AlphaFoldDB" id="A0A7Z0D7Q0"/>
<organism evidence="2 3">
    <name type="scientific">Naumannella cuiyingiana</name>
    <dbReference type="NCBI Taxonomy" id="1347891"/>
    <lineage>
        <taxon>Bacteria</taxon>
        <taxon>Bacillati</taxon>
        <taxon>Actinomycetota</taxon>
        <taxon>Actinomycetes</taxon>
        <taxon>Propionibacteriales</taxon>
        <taxon>Propionibacteriaceae</taxon>
        <taxon>Naumannella</taxon>
    </lineage>
</organism>
<dbReference type="PANTHER" id="PTHR12121:SF36">
    <property type="entry name" value="ENDONUCLEASE_EXONUCLEASE_PHOSPHATASE DOMAIN-CONTAINING PROTEIN"/>
    <property type="match status" value="1"/>
</dbReference>
<dbReference type="CDD" id="cd09083">
    <property type="entry name" value="EEP-1"/>
    <property type="match status" value="1"/>
</dbReference>
<evidence type="ECO:0000259" key="1">
    <source>
        <dbReference type="Pfam" id="PF03372"/>
    </source>
</evidence>
<dbReference type="PROSITE" id="PS51318">
    <property type="entry name" value="TAT"/>
    <property type="match status" value="1"/>
</dbReference>
<feature type="domain" description="Endonuclease/exonuclease/phosphatase" evidence="1">
    <location>
        <begin position="50"/>
        <end position="297"/>
    </location>
</feature>
<dbReference type="Gene3D" id="3.60.10.10">
    <property type="entry name" value="Endonuclease/exonuclease/phosphatase"/>
    <property type="match status" value="1"/>
</dbReference>
<dbReference type="InterPro" id="IPR050410">
    <property type="entry name" value="CCR4/nocturin_mRNA_transcr"/>
</dbReference>
<protein>
    <submittedName>
        <fullName evidence="2">Endonuclease/exonuclease/phosphatase family metal-dependent hydrolase</fullName>
    </submittedName>
</protein>
<comment type="caution">
    <text evidence="2">The sequence shown here is derived from an EMBL/GenBank/DDBJ whole genome shotgun (WGS) entry which is preliminary data.</text>
</comment>
<reference evidence="2 3" key="1">
    <citation type="submission" date="2020-07" db="EMBL/GenBank/DDBJ databases">
        <title>Sequencing the genomes of 1000 actinobacteria strains.</title>
        <authorList>
            <person name="Klenk H.-P."/>
        </authorList>
    </citation>
    <scope>NUCLEOTIDE SEQUENCE [LARGE SCALE GENOMIC DNA]</scope>
    <source>
        <strain evidence="2 3">DSM 103164</strain>
    </source>
</reference>
<evidence type="ECO:0000313" key="2">
    <source>
        <dbReference type="EMBL" id="NYI70436.1"/>
    </source>
</evidence>
<keyword evidence="2" id="KW-0378">Hydrolase</keyword>
<dbReference type="InterPro" id="IPR005135">
    <property type="entry name" value="Endo/exonuclease/phosphatase"/>
</dbReference>
<dbReference type="EMBL" id="JACBZS010000001">
    <property type="protein sequence ID" value="NYI70436.1"/>
    <property type="molecule type" value="Genomic_DNA"/>
</dbReference>
<dbReference type="GO" id="GO:0000175">
    <property type="term" value="F:3'-5'-RNA exonuclease activity"/>
    <property type="evidence" value="ECO:0007669"/>
    <property type="project" value="TreeGrafter"/>
</dbReference>
<dbReference type="InterPro" id="IPR036691">
    <property type="entry name" value="Endo/exonu/phosph_ase_sf"/>
</dbReference>
<dbReference type="GO" id="GO:0004519">
    <property type="term" value="F:endonuclease activity"/>
    <property type="evidence" value="ECO:0007669"/>
    <property type="project" value="UniProtKB-KW"/>
</dbReference>
<gene>
    <name evidence="2" type="ORF">GGQ54_000996</name>
</gene>
<accession>A0A7Z0D7Q0</accession>
<name>A0A7Z0D7Q0_9ACTN</name>
<proteinExistence type="predicted"/>
<dbReference type="Pfam" id="PF03372">
    <property type="entry name" value="Exo_endo_phos"/>
    <property type="match status" value="1"/>
</dbReference>
<keyword evidence="2" id="KW-0269">Exonuclease</keyword>
<dbReference type="PANTHER" id="PTHR12121">
    <property type="entry name" value="CARBON CATABOLITE REPRESSOR PROTEIN 4"/>
    <property type="match status" value="1"/>
</dbReference>
<keyword evidence="2" id="KW-0255">Endonuclease</keyword>
<dbReference type="Proteomes" id="UP000527616">
    <property type="component" value="Unassembled WGS sequence"/>
</dbReference>
<dbReference type="InterPro" id="IPR006311">
    <property type="entry name" value="TAT_signal"/>
</dbReference>
<evidence type="ECO:0000313" key="3">
    <source>
        <dbReference type="Proteomes" id="UP000527616"/>
    </source>
</evidence>